<keyword evidence="1" id="KW-0812">Transmembrane</keyword>
<proteinExistence type="predicted"/>
<sequence length="185" mass="19938">MPTPSPLQNEKGSVLIFSLLVLLILTIAGISGLNTTDVEISTSLNSLVYKQNLYEAEGTATEGARWLRNLANDEGSLPGQTFTGLGLTAHDRMAKEDLKNELNTFRNPVNWTAPSADEPNTVAGTRPNTSYRIIDYGAGAGESLSLNNSTGGIKHDYVINGRYSSTSGARQGDVRIEKGLRIRVK</sequence>
<keyword evidence="3" id="KW-1185">Reference proteome</keyword>
<organism evidence="2 3">
    <name type="scientific">Desulfuromonas thiophila</name>
    <dbReference type="NCBI Taxonomy" id="57664"/>
    <lineage>
        <taxon>Bacteria</taxon>
        <taxon>Pseudomonadati</taxon>
        <taxon>Thermodesulfobacteriota</taxon>
        <taxon>Desulfuromonadia</taxon>
        <taxon>Desulfuromonadales</taxon>
        <taxon>Desulfuromonadaceae</taxon>
        <taxon>Desulfuromonas</taxon>
    </lineage>
</organism>
<protein>
    <submittedName>
        <fullName evidence="2">Tfp pilus assembly protein PilX</fullName>
    </submittedName>
</protein>
<keyword evidence="1" id="KW-0472">Membrane</keyword>
<evidence type="ECO:0000313" key="2">
    <source>
        <dbReference type="EMBL" id="SDE57857.1"/>
    </source>
</evidence>
<keyword evidence="1" id="KW-1133">Transmembrane helix</keyword>
<dbReference type="Proteomes" id="UP000243205">
    <property type="component" value="Unassembled WGS sequence"/>
</dbReference>
<dbReference type="RefSeq" id="WP_143012146.1">
    <property type="nucleotide sequence ID" value="NZ_FNAQ01000017.1"/>
</dbReference>
<feature type="transmembrane region" description="Helical" evidence="1">
    <location>
        <begin position="12"/>
        <end position="33"/>
    </location>
</feature>
<dbReference type="EMBL" id="FNAQ01000017">
    <property type="protein sequence ID" value="SDE57857.1"/>
    <property type="molecule type" value="Genomic_DNA"/>
</dbReference>
<dbReference type="OrthoDB" id="9955667at2"/>
<evidence type="ECO:0000313" key="3">
    <source>
        <dbReference type="Proteomes" id="UP000243205"/>
    </source>
</evidence>
<accession>A0A1G7E2C2</accession>
<reference evidence="3" key="1">
    <citation type="submission" date="2016-10" db="EMBL/GenBank/DDBJ databases">
        <authorList>
            <person name="Varghese N."/>
            <person name="Submissions S."/>
        </authorList>
    </citation>
    <scope>NUCLEOTIDE SEQUENCE [LARGE SCALE GENOMIC DNA]</scope>
    <source>
        <strain evidence="3">DSM 8987</strain>
    </source>
</reference>
<name>A0A1G7E2C2_9BACT</name>
<gene>
    <name evidence="2" type="ORF">SAMN05661003_11724</name>
</gene>
<dbReference type="AlphaFoldDB" id="A0A1G7E2C2"/>
<dbReference type="STRING" id="57664.SAMN05661003_11724"/>
<evidence type="ECO:0000256" key="1">
    <source>
        <dbReference type="SAM" id="Phobius"/>
    </source>
</evidence>